<keyword evidence="3 9" id="KW-1133">Transmembrane helix</keyword>
<keyword evidence="12" id="KW-1185">Reference proteome</keyword>
<evidence type="ECO:0000256" key="5">
    <source>
        <dbReference type="ARBA" id="ARBA00023136"/>
    </source>
</evidence>
<comment type="subcellular location">
    <subcellularLocation>
        <location evidence="1">Membrane</location>
        <topology evidence="1">Multi-pass membrane protein</topology>
    </subcellularLocation>
</comment>
<dbReference type="InterPro" id="IPR017452">
    <property type="entry name" value="GPCR_Rhodpsn_7TM"/>
</dbReference>
<name>A0A1W0X313_HYPEX</name>
<dbReference type="Proteomes" id="UP000192578">
    <property type="component" value="Unassembled WGS sequence"/>
</dbReference>
<evidence type="ECO:0000256" key="1">
    <source>
        <dbReference type="ARBA" id="ARBA00004141"/>
    </source>
</evidence>
<gene>
    <name evidence="11" type="ORF">BV898_04083</name>
</gene>
<evidence type="ECO:0000313" key="11">
    <source>
        <dbReference type="EMBL" id="OQV21869.1"/>
    </source>
</evidence>
<dbReference type="GO" id="GO:0016020">
    <property type="term" value="C:membrane"/>
    <property type="evidence" value="ECO:0007669"/>
    <property type="project" value="UniProtKB-SubCell"/>
</dbReference>
<feature type="transmembrane region" description="Helical" evidence="9">
    <location>
        <begin position="154"/>
        <end position="176"/>
    </location>
</feature>
<keyword evidence="4" id="KW-0297">G-protein coupled receptor</keyword>
<dbReference type="CDD" id="cd00637">
    <property type="entry name" value="7tm_classA_rhodopsin-like"/>
    <property type="match status" value="1"/>
</dbReference>
<sequence>MELNLTLLANDASEELAGTGNVSQHAWIRAYKQASGLVCAAVGIAGTIGSILLMILICRQRRELRSSIDQLYINIAVTTLVFSVVSCPLHAYTAIVGRSNFLATSRYAGLCQAAGFIYREIIAVDFLIHASIALHRFFIVVVTVNRFPWLRSRVCAGIFVITPWLVAAVVLVFPLFGLGVKYGYTHQFDRCAFTYTSSSSLVYFRFCMIFFTFVALTVNVACYSAILVKLILTRRRQMRIVPRWQARLVSRYQMERERTVTKTAFAMCLVFMVCALPPGIFSLSASVRDLESPLFRALIILFSIGSVTSAWMIILTTPGLRTTFIDCIKRRHPTAETRNHEMVNMTNRTRHIQL</sequence>
<dbReference type="Pfam" id="PF00001">
    <property type="entry name" value="7tm_1"/>
    <property type="match status" value="1"/>
</dbReference>
<evidence type="ECO:0000256" key="8">
    <source>
        <dbReference type="ARBA" id="ARBA00023305"/>
    </source>
</evidence>
<evidence type="ECO:0000256" key="3">
    <source>
        <dbReference type="ARBA" id="ARBA00022989"/>
    </source>
</evidence>
<keyword evidence="6" id="KW-0675">Receptor</keyword>
<evidence type="ECO:0000256" key="7">
    <source>
        <dbReference type="ARBA" id="ARBA00023224"/>
    </source>
</evidence>
<dbReference type="PROSITE" id="PS50262">
    <property type="entry name" value="G_PROTEIN_RECEP_F1_2"/>
    <property type="match status" value="1"/>
</dbReference>
<evidence type="ECO:0000256" key="9">
    <source>
        <dbReference type="SAM" id="Phobius"/>
    </source>
</evidence>
<dbReference type="AlphaFoldDB" id="A0A1W0X313"/>
<feature type="transmembrane region" description="Helical" evidence="9">
    <location>
        <begin position="116"/>
        <end position="142"/>
    </location>
</feature>
<feature type="transmembrane region" description="Helical" evidence="9">
    <location>
        <begin position="203"/>
        <end position="232"/>
    </location>
</feature>
<accession>A0A1W0X313</accession>
<evidence type="ECO:0000313" key="12">
    <source>
        <dbReference type="Proteomes" id="UP000192578"/>
    </source>
</evidence>
<evidence type="ECO:0000256" key="4">
    <source>
        <dbReference type="ARBA" id="ARBA00023040"/>
    </source>
</evidence>
<evidence type="ECO:0000256" key="2">
    <source>
        <dbReference type="ARBA" id="ARBA00022692"/>
    </source>
</evidence>
<dbReference type="GO" id="GO:0007601">
    <property type="term" value="P:visual perception"/>
    <property type="evidence" value="ECO:0007669"/>
    <property type="project" value="UniProtKB-KW"/>
</dbReference>
<keyword evidence="5 9" id="KW-0472">Membrane</keyword>
<protein>
    <recommendedName>
        <fullName evidence="10">G-protein coupled receptors family 1 profile domain-containing protein</fullName>
    </recommendedName>
</protein>
<dbReference type="InterPro" id="IPR000276">
    <property type="entry name" value="GPCR_Rhodpsn"/>
</dbReference>
<keyword evidence="8" id="KW-0716">Sensory transduction</keyword>
<dbReference type="SUPFAM" id="SSF81321">
    <property type="entry name" value="Family A G protein-coupled receptor-like"/>
    <property type="match status" value="1"/>
</dbReference>
<dbReference type="GO" id="GO:0004930">
    <property type="term" value="F:G protein-coupled receptor activity"/>
    <property type="evidence" value="ECO:0007669"/>
    <property type="project" value="UniProtKB-KW"/>
</dbReference>
<feature type="transmembrane region" description="Helical" evidence="9">
    <location>
        <begin position="264"/>
        <end position="283"/>
    </location>
</feature>
<feature type="transmembrane region" description="Helical" evidence="9">
    <location>
        <begin position="295"/>
        <end position="315"/>
    </location>
</feature>
<keyword evidence="2 9" id="KW-0812">Transmembrane</keyword>
<dbReference type="PRINTS" id="PR00237">
    <property type="entry name" value="GPCRRHODOPSN"/>
</dbReference>
<reference evidence="12" key="1">
    <citation type="submission" date="2017-01" db="EMBL/GenBank/DDBJ databases">
        <title>Comparative genomics of anhydrobiosis in the tardigrade Hypsibius dujardini.</title>
        <authorList>
            <person name="Yoshida Y."/>
            <person name="Koutsovoulos G."/>
            <person name="Laetsch D."/>
            <person name="Stevens L."/>
            <person name="Kumar S."/>
            <person name="Horikawa D."/>
            <person name="Ishino K."/>
            <person name="Komine S."/>
            <person name="Tomita M."/>
            <person name="Blaxter M."/>
            <person name="Arakawa K."/>
        </authorList>
    </citation>
    <scope>NUCLEOTIDE SEQUENCE [LARGE SCALE GENOMIC DNA]</scope>
    <source>
        <strain evidence="12">Z151</strain>
    </source>
</reference>
<feature type="transmembrane region" description="Helical" evidence="9">
    <location>
        <begin position="34"/>
        <end position="59"/>
    </location>
</feature>
<evidence type="ECO:0000259" key="10">
    <source>
        <dbReference type="PROSITE" id="PS50262"/>
    </source>
</evidence>
<evidence type="ECO:0000256" key="6">
    <source>
        <dbReference type="ARBA" id="ARBA00023170"/>
    </source>
</evidence>
<dbReference type="Gene3D" id="1.20.1070.10">
    <property type="entry name" value="Rhodopsin 7-helix transmembrane proteins"/>
    <property type="match status" value="1"/>
</dbReference>
<dbReference type="InterPro" id="IPR050125">
    <property type="entry name" value="GPCR_opsins"/>
</dbReference>
<proteinExistence type="predicted"/>
<feature type="transmembrane region" description="Helical" evidence="9">
    <location>
        <begin position="71"/>
        <end position="96"/>
    </location>
</feature>
<dbReference type="EMBL" id="MTYJ01000020">
    <property type="protein sequence ID" value="OQV21869.1"/>
    <property type="molecule type" value="Genomic_DNA"/>
</dbReference>
<dbReference type="PANTHER" id="PTHR24240">
    <property type="entry name" value="OPSIN"/>
    <property type="match status" value="1"/>
</dbReference>
<organism evidence="11 12">
    <name type="scientific">Hypsibius exemplaris</name>
    <name type="common">Freshwater tardigrade</name>
    <dbReference type="NCBI Taxonomy" id="2072580"/>
    <lineage>
        <taxon>Eukaryota</taxon>
        <taxon>Metazoa</taxon>
        <taxon>Ecdysozoa</taxon>
        <taxon>Tardigrada</taxon>
        <taxon>Eutardigrada</taxon>
        <taxon>Parachela</taxon>
        <taxon>Hypsibioidea</taxon>
        <taxon>Hypsibiidae</taxon>
        <taxon>Hypsibius</taxon>
    </lineage>
</organism>
<comment type="caution">
    <text evidence="11">The sequence shown here is derived from an EMBL/GenBank/DDBJ whole genome shotgun (WGS) entry which is preliminary data.</text>
</comment>
<keyword evidence="8" id="KW-0844">Vision</keyword>
<keyword evidence="7" id="KW-0807">Transducer</keyword>
<feature type="domain" description="G-protein coupled receptors family 1 profile" evidence="10">
    <location>
        <begin position="49"/>
        <end position="313"/>
    </location>
</feature>